<comment type="subcellular location">
    <subcellularLocation>
        <location evidence="1">Membrane</location>
        <topology evidence="1">Multi-pass membrane protein</topology>
    </subcellularLocation>
</comment>
<dbReference type="GO" id="GO:0005337">
    <property type="term" value="F:nucleoside transmembrane transporter activity"/>
    <property type="evidence" value="ECO:0007669"/>
    <property type="project" value="InterPro"/>
</dbReference>
<evidence type="ECO:0000256" key="3">
    <source>
        <dbReference type="ARBA" id="ARBA00022448"/>
    </source>
</evidence>
<accession>A0A131ZUC2</accession>
<evidence type="ECO:0000256" key="2">
    <source>
        <dbReference type="ARBA" id="ARBA00007965"/>
    </source>
</evidence>
<keyword evidence="4" id="KW-0812">Transmembrane</keyword>
<dbReference type="PANTHER" id="PTHR10332:SF80">
    <property type="entry name" value="EQUILIBRATIVE NUCLEOSIDE TRANSPORTER 2, ISOFORM A"/>
    <property type="match status" value="1"/>
</dbReference>
<dbReference type="InterPro" id="IPR002259">
    <property type="entry name" value="Eqnu_transpt"/>
</dbReference>
<dbReference type="Pfam" id="PF01733">
    <property type="entry name" value="Nucleoside_tran"/>
    <property type="match status" value="1"/>
</dbReference>
<dbReference type="Proteomes" id="UP000616769">
    <property type="component" value="Unassembled WGS sequence"/>
</dbReference>
<dbReference type="PRINTS" id="PR01130">
    <property type="entry name" value="DERENTRNSPRT"/>
</dbReference>
<keyword evidence="3" id="KW-0813">Transport</keyword>
<dbReference type="PANTHER" id="PTHR10332">
    <property type="entry name" value="EQUILIBRATIVE NUCLEOSIDE TRANSPORTER"/>
    <property type="match status" value="1"/>
</dbReference>
<dbReference type="VEuPathDB" id="VectorBase:SSCA002543"/>
<evidence type="ECO:0000256" key="4">
    <source>
        <dbReference type="ARBA" id="ARBA00022692"/>
    </source>
</evidence>
<organism evidence="7 8">
    <name type="scientific">Sarcoptes scabiei</name>
    <name type="common">Itch mite</name>
    <name type="synonym">Acarus scabiei</name>
    <dbReference type="NCBI Taxonomy" id="52283"/>
    <lineage>
        <taxon>Eukaryota</taxon>
        <taxon>Metazoa</taxon>
        <taxon>Ecdysozoa</taxon>
        <taxon>Arthropoda</taxon>
        <taxon>Chelicerata</taxon>
        <taxon>Arachnida</taxon>
        <taxon>Acari</taxon>
        <taxon>Acariformes</taxon>
        <taxon>Sarcoptiformes</taxon>
        <taxon>Astigmata</taxon>
        <taxon>Psoroptidia</taxon>
        <taxon>Sarcoptoidea</taxon>
        <taxon>Sarcoptidae</taxon>
        <taxon>Sarcoptinae</taxon>
        <taxon>Sarcoptes</taxon>
    </lineage>
</organism>
<evidence type="ECO:0000256" key="6">
    <source>
        <dbReference type="ARBA" id="ARBA00023136"/>
    </source>
</evidence>
<comment type="similarity">
    <text evidence="2">Belongs to the SLC29A/ENT transporter (TC 2.A.57) family.</text>
</comment>
<dbReference type="OrthoDB" id="1856718at2759"/>
<dbReference type="InterPro" id="IPR036259">
    <property type="entry name" value="MFS_trans_sf"/>
</dbReference>
<gene>
    <name evidence="7" type="ORF">QR98_0005780</name>
</gene>
<evidence type="ECO:0000313" key="7">
    <source>
        <dbReference type="EMBL" id="KPM02171.1"/>
    </source>
</evidence>
<evidence type="ECO:0000313" key="8">
    <source>
        <dbReference type="Proteomes" id="UP000616769"/>
    </source>
</evidence>
<comment type="caution">
    <text evidence="7">The sequence shown here is derived from an EMBL/GenBank/DDBJ whole genome shotgun (WGS) entry which is preliminary data.</text>
</comment>
<dbReference type="SUPFAM" id="SSF103473">
    <property type="entry name" value="MFS general substrate transporter"/>
    <property type="match status" value="1"/>
</dbReference>
<dbReference type="GO" id="GO:0005886">
    <property type="term" value="C:plasma membrane"/>
    <property type="evidence" value="ECO:0007669"/>
    <property type="project" value="TreeGrafter"/>
</dbReference>
<evidence type="ECO:0000256" key="5">
    <source>
        <dbReference type="ARBA" id="ARBA00022989"/>
    </source>
</evidence>
<name>A0A131ZUC2_SARSC</name>
<keyword evidence="6" id="KW-0472">Membrane</keyword>
<protein>
    <submittedName>
        <fullName evidence="7">Equilibrative nucleoside transporter-like protein 2</fullName>
    </submittedName>
</protein>
<reference evidence="7 8" key="1">
    <citation type="journal article" date="2015" name="Parasit. Vectors">
        <title>Draft genome of the scabies mite.</title>
        <authorList>
            <person name="Rider S.D.Jr."/>
            <person name="Morgan M.S."/>
            <person name="Arlian L.G."/>
        </authorList>
    </citation>
    <scope>NUCLEOTIDE SEQUENCE [LARGE SCALE GENOMIC DNA]</scope>
    <source>
        <strain evidence="7">Arlian Lab</strain>
    </source>
</reference>
<proteinExistence type="inferred from homology"/>
<dbReference type="AlphaFoldDB" id="A0A131ZUC2"/>
<sequence length="342" mass="39506">MSVTFIVQIILFVLMIVLALIDSETWPETFFWITMITAVIFNIANGIFQSCIYAIASKFPMKYINYVTIGFSLSGTIASIFLIVSLLLSPHPKTVAIYYFASATLFMLMCFVNEIFLYKNAIHHKFFRFYFVENNLDGIELDRIDEKDQHSKSVEKNQQQWQQYWMAFRKCSPQLINIILIYLISFIIFPSVQLSIKSNSDHSIVEQKFFAPIFCFLFFNTFATIGNFFAERVRWPKPSNLFYLVLLRIVWIPFFLFCRYLPERRKWPILIETDLTYAIGSALHAFTSGYTSSLAMMYSAKSVPSEQSTMAAMMASASVIIGIVIGVQCSMLMTILIEQPIF</sequence>
<dbReference type="EMBL" id="JXLN01001104">
    <property type="protein sequence ID" value="KPM02171.1"/>
    <property type="molecule type" value="Genomic_DNA"/>
</dbReference>
<evidence type="ECO:0000256" key="1">
    <source>
        <dbReference type="ARBA" id="ARBA00004141"/>
    </source>
</evidence>
<keyword evidence="5" id="KW-1133">Transmembrane helix</keyword>